<name>A0A3A1QXZ9_9BACI</name>
<organism evidence="1 2">
    <name type="scientific">Bacillus salacetis</name>
    <dbReference type="NCBI Taxonomy" id="2315464"/>
    <lineage>
        <taxon>Bacteria</taxon>
        <taxon>Bacillati</taxon>
        <taxon>Bacillota</taxon>
        <taxon>Bacilli</taxon>
        <taxon>Bacillales</taxon>
        <taxon>Bacillaceae</taxon>
        <taxon>Bacillus</taxon>
    </lineage>
</organism>
<evidence type="ECO:0000313" key="2">
    <source>
        <dbReference type="Proteomes" id="UP000265801"/>
    </source>
</evidence>
<sequence>MEAFQNLFDQLGIIGDVNLVVKDNNYEAIQFGEFFRSFCEELELEEKVVREHIWDYALYEVYRECCTFNSEDLDLLESLDEEDVNGITLGDILDEKYCISPESYYESFGYLLNDKNDQFTKAKEREKIIQSIQDTSMIKSRHFEYILKEVTFFNVYKDKLKRHQQPFNKAADKLNGVKDIEKFKNNTLFFLRQLGKANNINYTYDLECFEKSANLLFIFSLYACVEKNQHAFDNEKKEEYYFNTLSSLVVIENIELKLYILKTLIEKEVLFTYKKLEFNLLLHRITILSVLYPLLIKEFIVQNLIITDKNIGVTASNKVDEFLSDAKVKKLKEKAFVFELLKNHKGYNLNKLADAFESIEVKNVKLFENLYTRVSSLQVIKSESMDQFKLDLYESMDTFNQIESLSNHNILAILEGLLIEMQNKVTSKWRSIRKK</sequence>
<reference evidence="1 2" key="1">
    <citation type="submission" date="2018-09" db="EMBL/GenBank/DDBJ databases">
        <title>Bacillus saliacetes sp. nov., isolated from Thai shrimp paste (Ka-pi).</title>
        <authorList>
            <person name="Daroonpunt R."/>
            <person name="Tanasupawat S."/>
            <person name="Yiamsombut S."/>
        </authorList>
    </citation>
    <scope>NUCLEOTIDE SEQUENCE [LARGE SCALE GENOMIC DNA]</scope>
    <source>
        <strain evidence="1 2">SKP7-4</strain>
    </source>
</reference>
<dbReference type="Proteomes" id="UP000265801">
    <property type="component" value="Unassembled WGS sequence"/>
</dbReference>
<gene>
    <name evidence="1" type="ORF">D3H55_15065</name>
</gene>
<accession>A0A3A1QXZ9</accession>
<proteinExistence type="predicted"/>
<dbReference type="AlphaFoldDB" id="A0A3A1QXZ9"/>
<dbReference type="EMBL" id="QXIR01000021">
    <property type="protein sequence ID" value="RIW31612.1"/>
    <property type="molecule type" value="Genomic_DNA"/>
</dbReference>
<keyword evidence="2" id="KW-1185">Reference proteome</keyword>
<protein>
    <submittedName>
        <fullName evidence="1">Uncharacterized protein</fullName>
    </submittedName>
</protein>
<comment type="caution">
    <text evidence="1">The sequence shown here is derived from an EMBL/GenBank/DDBJ whole genome shotgun (WGS) entry which is preliminary data.</text>
</comment>
<evidence type="ECO:0000313" key="1">
    <source>
        <dbReference type="EMBL" id="RIW31612.1"/>
    </source>
</evidence>
<dbReference type="RefSeq" id="WP_119548113.1">
    <property type="nucleotide sequence ID" value="NZ_QXIR01000021.1"/>
</dbReference>